<dbReference type="AlphaFoldDB" id="A0ABD2MKT1"/>
<dbReference type="InterPro" id="IPR036691">
    <property type="entry name" value="Endo/exonu/phosph_ase_sf"/>
</dbReference>
<proteinExistence type="predicted"/>
<dbReference type="EMBL" id="JABFTP020000001">
    <property type="protein sequence ID" value="KAL3267001.1"/>
    <property type="molecule type" value="Genomic_DNA"/>
</dbReference>
<dbReference type="Gene3D" id="3.60.10.10">
    <property type="entry name" value="Endonuclease/exonuclease/phosphatase"/>
    <property type="match status" value="1"/>
</dbReference>
<reference evidence="1 2" key="1">
    <citation type="journal article" date="2021" name="BMC Biol.">
        <title>Horizontally acquired antibacterial genes associated with adaptive radiation of ladybird beetles.</title>
        <authorList>
            <person name="Li H.S."/>
            <person name="Tang X.F."/>
            <person name="Huang Y.H."/>
            <person name="Xu Z.Y."/>
            <person name="Chen M.L."/>
            <person name="Du X.Y."/>
            <person name="Qiu B.Y."/>
            <person name="Chen P.T."/>
            <person name="Zhang W."/>
            <person name="Slipinski A."/>
            <person name="Escalona H.E."/>
            <person name="Waterhouse R.M."/>
            <person name="Zwick A."/>
            <person name="Pang H."/>
        </authorList>
    </citation>
    <scope>NUCLEOTIDE SEQUENCE [LARGE SCALE GENOMIC DNA]</scope>
    <source>
        <strain evidence="1">SYSU2018</strain>
    </source>
</reference>
<keyword evidence="2" id="KW-1185">Reference proteome</keyword>
<name>A0ABD2MKT1_9CUCU</name>
<organism evidence="1 2">
    <name type="scientific">Cryptolaemus montrouzieri</name>
    <dbReference type="NCBI Taxonomy" id="559131"/>
    <lineage>
        <taxon>Eukaryota</taxon>
        <taxon>Metazoa</taxon>
        <taxon>Ecdysozoa</taxon>
        <taxon>Arthropoda</taxon>
        <taxon>Hexapoda</taxon>
        <taxon>Insecta</taxon>
        <taxon>Pterygota</taxon>
        <taxon>Neoptera</taxon>
        <taxon>Endopterygota</taxon>
        <taxon>Coleoptera</taxon>
        <taxon>Polyphaga</taxon>
        <taxon>Cucujiformia</taxon>
        <taxon>Coccinelloidea</taxon>
        <taxon>Coccinellidae</taxon>
        <taxon>Scymninae</taxon>
        <taxon>Scymnini</taxon>
        <taxon>Cryptolaemus</taxon>
    </lineage>
</organism>
<evidence type="ECO:0000313" key="1">
    <source>
        <dbReference type="EMBL" id="KAL3267001.1"/>
    </source>
</evidence>
<evidence type="ECO:0000313" key="2">
    <source>
        <dbReference type="Proteomes" id="UP001516400"/>
    </source>
</evidence>
<evidence type="ECO:0008006" key="3">
    <source>
        <dbReference type="Google" id="ProtNLM"/>
    </source>
</evidence>
<protein>
    <recommendedName>
        <fullName evidence="3">Endonuclease/exonuclease/phosphatase domain-containing protein</fullName>
    </recommendedName>
</protein>
<dbReference type="Proteomes" id="UP001516400">
    <property type="component" value="Unassembled WGS sequence"/>
</dbReference>
<gene>
    <name evidence="1" type="ORF">HHI36_011149</name>
</gene>
<comment type="caution">
    <text evidence="1">The sequence shown here is derived from an EMBL/GenBank/DDBJ whole genome shotgun (WGS) entry which is preliminary data.</text>
</comment>
<accession>A0ABD2MKT1</accession>
<sequence length="104" mass="11847">MTAITPSKIKILQWNIRSLSANITALQSNLNELQPQIVSLSETFLNHNDNVSITGFNIFRRTDMMGMGPLICYQEGIEYKQIDIQVQLPPRAQILAIELGWIKF</sequence>
<dbReference type="SUPFAM" id="SSF56219">
    <property type="entry name" value="DNase I-like"/>
    <property type="match status" value="1"/>
</dbReference>